<reference evidence="2 3" key="1">
    <citation type="submission" date="2020-08" db="EMBL/GenBank/DDBJ databases">
        <title>Sphingomonas sp. sand1-3 16S ribosomal RNA gene Genome sequencing and assembly.</title>
        <authorList>
            <person name="Kang M."/>
        </authorList>
    </citation>
    <scope>NUCLEOTIDE SEQUENCE [LARGE SCALE GENOMIC DNA]</scope>
    <source>
        <strain evidence="3">sand1-3</strain>
    </source>
</reference>
<accession>A0A7G9KZC9</accession>
<keyword evidence="1" id="KW-0472">Membrane</keyword>
<evidence type="ECO:0000313" key="3">
    <source>
        <dbReference type="Proteomes" id="UP000515861"/>
    </source>
</evidence>
<gene>
    <name evidence="2" type="ORF">H8M03_06520</name>
</gene>
<name>A0A7G9KZC9_9SPHN</name>
<protein>
    <submittedName>
        <fullName evidence="2">Uncharacterized protein</fullName>
    </submittedName>
</protein>
<dbReference type="Proteomes" id="UP000515861">
    <property type="component" value="Chromosome"/>
</dbReference>
<dbReference type="KEGG" id="ssau:H8M03_06520"/>
<organism evidence="2 3">
    <name type="scientific">Sphingomonas sabuli</name>
    <dbReference type="NCBI Taxonomy" id="2764186"/>
    <lineage>
        <taxon>Bacteria</taxon>
        <taxon>Pseudomonadati</taxon>
        <taxon>Pseudomonadota</taxon>
        <taxon>Alphaproteobacteria</taxon>
        <taxon>Sphingomonadales</taxon>
        <taxon>Sphingomonadaceae</taxon>
        <taxon>Sphingomonas</taxon>
    </lineage>
</organism>
<keyword evidence="1" id="KW-0812">Transmembrane</keyword>
<dbReference type="RefSeq" id="WP_187478684.1">
    <property type="nucleotide sequence ID" value="NZ_CP060697.1"/>
</dbReference>
<evidence type="ECO:0000313" key="2">
    <source>
        <dbReference type="EMBL" id="QNM81728.1"/>
    </source>
</evidence>
<dbReference type="AlphaFoldDB" id="A0A7G9KZC9"/>
<keyword evidence="1" id="KW-1133">Transmembrane helix</keyword>
<feature type="transmembrane region" description="Helical" evidence="1">
    <location>
        <begin position="12"/>
        <end position="34"/>
    </location>
</feature>
<sequence>MVLRAKPSAAQRYSTLGGVIAAHGIALLVVLSYYTPGQRAAKPSAIHMVSLAAVEQPSPKPPKPVMPSKLVAKPIPPQELAAAMAEAAAPAPASTVGTCETLNLISAALQSDTGAVAEVAAVPEDMRSVADAIVVWNAGWSAPAQVPDGPLSIVRMVIEARLNAVAEGCLDETLAGPRLIPVHVGERTTMLAFGSGNWTWRQLVEPPPPAVEQQNPFFTIPWLQQSI</sequence>
<keyword evidence="3" id="KW-1185">Reference proteome</keyword>
<proteinExistence type="predicted"/>
<evidence type="ECO:0000256" key="1">
    <source>
        <dbReference type="SAM" id="Phobius"/>
    </source>
</evidence>
<dbReference type="EMBL" id="CP060697">
    <property type="protein sequence ID" value="QNM81728.1"/>
    <property type="molecule type" value="Genomic_DNA"/>
</dbReference>